<sequence>MDRFLSLQVFAKSVELGSFTAAAEALSMSSQWVGKHVHALESHLGLRLLNRTTRRQHLTEAGEDFYERVKVILSELAAAEGAAAQTQGTPRGRLRINAPVSFGVHALSRRLPEYLTRHPEVAVDLSLTNRSVDLIDEGFDLCFRVGELSDSGLIARPLTPYRLRLCAAPAYLAEHEPITHPSDLSRHECLGFSHSDLRRHWQFESAQGLVKVEVTGRLMADSGEALLAAAQSGMGVLLQPSELVQHDLNLGRLVEVLPDYPAPTRPFHLLYAPDRRMTPKLRSFIDFAVAAFGNP</sequence>
<dbReference type="PANTHER" id="PTHR30537">
    <property type="entry name" value="HTH-TYPE TRANSCRIPTIONAL REGULATOR"/>
    <property type="match status" value="1"/>
</dbReference>
<dbReference type="Gene3D" id="1.10.10.10">
    <property type="entry name" value="Winged helix-like DNA-binding domain superfamily/Winged helix DNA-binding domain"/>
    <property type="match status" value="1"/>
</dbReference>
<dbReference type="SUPFAM" id="SSF53850">
    <property type="entry name" value="Periplasmic binding protein-like II"/>
    <property type="match status" value="1"/>
</dbReference>
<evidence type="ECO:0000313" key="6">
    <source>
        <dbReference type="EMBL" id="MDD0813195.1"/>
    </source>
</evidence>
<evidence type="ECO:0000313" key="7">
    <source>
        <dbReference type="Proteomes" id="UP001528672"/>
    </source>
</evidence>
<dbReference type="RefSeq" id="WP_273924725.1">
    <property type="nucleotide sequence ID" value="NZ_JAQSIO010000001.1"/>
</dbReference>
<keyword evidence="3" id="KW-0238">DNA-binding</keyword>
<feature type="domain" description="HTH lysR-type" evidence="5">
    <location>
        <begin position="1"/>
        <end position="59"/>
    </location>
</feature>
<dbReference type="PROSITE" id="PS50931">
    <property type="entry name" value="HTH_LYSR"/>
    <property type="match status" value="1"/>
</dbReference>
<reference evidence="6 7" key="1">
    <citation type="submission" date="2023-02" db="EMBL/GenBank/DDBJ databases">
        <title>Bacterial whole genome sequence for Curvibacter sp. HBC28.</title>
        <authorList>
            <person name="Le V."/>
            <person name="Ko S.-R."/>
            <person name="Ahn C.-Y."/>
            <person name="Oh H.-M."/>
        </authorList>
    </citation>
    <scope>NUCLEOTIDE SEQUENCE [LARGE SCALE GENOMIC DNA]</scope>
    <source>
        <strain evidence="6 7">HBC28</strain>
    </source>
</reference>
<dbReference type="CDD" id="cd08477">
    <property type="entry name" value="PBP2_CrgA_like_8"/>
    <property type="match status" value="1"/>
</dbReference>
<keyword evidence="2" id="KW-0805">Transcription regulation</keyword>
<accession>A0ABT5MDF0</accession>
<dbReference type="InterPro" id="IPR036390">
    <property type="entry name" value="WH_DNA-bd_sf"/>
</dbReference>
<protein>
    <submittedName>
        <fullName evidence="6">LysR family transcriptional regulator</fullName>
    </submittedName>
</protein>
<dbReference type="InterPro" id="IPR058163">
    <property type="entry name" value="LysR-type_TF_proteobact-type"/>
</dbReference>
<dbReference type="EMBL" id="JAQSIO010000001">
    <property type="protein sequence ID" value="MDD0813195.1"/>
    <property type="molecule type" value="Genomic_DNA"/>
</dbReference>
<evidence type="ECO:0000256" key="2">
    <source>
        <dbReference type="ARBA" id="ARBA00023015"/>
    </source>
</evidence>
<dbReference type="Pfam" id="PF03466">
    <property type="entry name" value="LysR_substrate"/>
    <property type="match status" value="1"/>
</dbReference>
<gene>
    <name evidence="6" type="ORF">PSQ39_00985</name>
</gene>
<evidence type="ECO:0000256" key="4">
    <source>
        <dbReference type="ARBA" id="ARBA00023163"/>
    </source>
</evidence>
<dbReference type="InterPro" id="IPR000847">
    <property type="entry name" value="LysR_HTH_N"/>
</dbReference>
<dbReference type="Gene3D" id="3.40.190.290">
    <property type="match status" value="1"/>
</dbReference>
<dbReference type="Pfam" id="PF00126">
    <property type="entry name" value="HTH_1"/>
    <property type="match status" value="1"/>
</dbReference>
<keyword evidence="7" id="KW-1185">Reference proteome</keyword>
<organism evidence="6 7">
    <name type="scientific">Curvibacter microcysteis</name>
    <dbReference type="NCBI Taxonomy" id="3026419"/>
    <lineage>
        <taxon>Bacteria</taxon>
        <taxon>Pseudomonadati</taxon>
        <taxon>Pseudomonadota</taxon>
        <taxon>Betaproteobacteria</taxon>
        <taxon>Burkholderiales</taxon>
        <taxon>Comamonadaceae</taxon>
        <taxon>Curvibacter</taxon>
    </lineage>
</organism>
<name>A0ABT5MDF0_9BURK</name>
<comment type="caution">
    <text evidence="6">The sequence shown here is derived from an EMBL/GenBank/DDBJ whole genome shotgun (WGS) entry which is preliminary data.</text>
</comment>
<dbReference type="InterPro" id="IPR005119">
    <property type="entry name" value="LysR_subst-bd"/>
</dbReference>
<dbReference type="PANTHER" id="PTHR30537:SF5">
    <property type="entry name" value="HTH-TYPE TRANSCRIPTIONAL ACTIVATOR TTDR-RELATED"/>
    <property type="match status" value="1"/>
</dbReference>
<proteinExistence type="inferred from homology"/>
<evidence type="ECO:0000259" key="5">
    <source>
        <dbReference type="PROSITE" id="PS50931"/>
    </source>
</evidence>
<dbReference type="SUPFAM" id="SSF46785">
    <property type="entry name" value="Winged helix' DNA-binding domain"/>
    <property type="match status" value="1"/>
</dbReference>
<keyword evidence="4" id="KW-0804">Transcription</keyword>
<evidence type="ECO:0000256" key="1">
    <source>
        <dbReference type="ARBA" id="ARBA00009437"/>
    </source>
</evidence>
<evidence type="ECO:0000256" key="3">
    <source>
        <dbReference type="ARBA" id="ARBA00023125"/>
    </source>
</evidence>
<dbReference type="InterPro" id="IPR036388">
    <property type="entry name" value="WH-like_DNA-bd_sf"/>
</dbReference>
<dbReference type="Proteomes" id="UP001528672">
    <property type="component" value="Unassembled WGS sequence"/>
</dbReference>
<comment type="similarity">
    <text evidence="1">Belongs to the LysR transcriptional regulatory family.</text>
</comment>